<gene>
    <name evidence="9" type="ordered locus">Sinac_3934</name>
</gene>
<evidence type="ECO:0000256" key="3">
    <source>
        <dbReference type="ARBA" id="ARBA00022723"/>
    </source>
</evidence>
<keyword evidence="6" id="KW-0170">Cobalt</keyword>
<protein>
    <submittedName>
        <fullName evidence="9">3-dehydroquinate synthetase</fullName>
    </submittedName>
</protein>
<dbReference type="EMBL" id="CP003364">
    <property type="protein sequence ID" value="AGA28162.1"/>
    <property type="molecule type" value="Genomic_DNA"/>
</dbReference>
<proteinExistence type="predicted"/>
<dbReference type="NCBIfam" id="TIGR04425">
    <property type="entry name" value="P_lya_rel_AroB"/>
    <property type="match status" value="1"/>
</dbReference>
<dbReference type="Proteomes" id="UP000010798">
    <property type="component" value="Chromosome"/>
</dbReference>
<dbReference type="GO" id="GO:0003856">
    <property type="term" value="F:3-dehydroquinate synthase activity"/>
    <property type="evidence" value="ECO:0007669"/>
    <property type="project" value="TreeGrafter"/>
</dbReference>
<feature type="domain" description="3-dehydroquinate synthase C-terminal" evidence="8">
    <location>
        <begin position="176"/>
        <end position="319"/>
    </location>
</feature>
<accession>L0DFX3</accession>
<dbReference type="Gene3D" id="3.40.50.1970">
    <property type="match status" value="1"/>
</dbReference>
<evidence type="ECO:0000259" key="7">
    <source>
        <dbReference type="Pfam" id="PF01761"/>
    </source>
</evidence>
<dbReference type="PANTHER" id="PTHR43622:SF1">
    <property type="entry name" value="3-DEHYDROQUINATE SYNTHASE"/>
    <property type="match status" value="1"/>
</dbReference>
<dbReference type="STRING" id="886293.Sinac_3934"/>
<dbReference type="GO" id="GO:0009073">
    <property type="term" value="P:aromatic amino acid family biosynthetic process"/>
    <property type="evidence" value="ECO:0007669"/>
    <property type="project" value="InterPro"/>
</dbReference>
<dbReference type="KEGG" id="saci:Sinac_3934"/>
<feature type="domain" description="3-dehydroquinate synthase N-terminal" evidence="7">
    <location>
        <begin position="62"/>
        <end position="174"/>
    </location>
</feature>
<evidence type="ECO:0000313" key="9">
    <source>
        <dbReference type="EMBL" id="AGA28162.1"/>
    </source>
</evidence>
<dbReference type="Gene3D" id="1.20.1090.10">
    <property type="entry name" value="Dehydroquinate synthase-like - alpha domain"/>
    <property type="match status" value="1"/>
</dbReference>
<dbReference type="RefSeq" id="WP_015247294.1">
    <property type="nucleotide sequence ID" value="NC_019892.1"/>
</dbReference>
<comment type="cofactor">
    <cofactor evidence="2">
        <name>Co(2+)</name>
        <dbReference type="ChEBI" id="CHEBI:48828"/>
    </cofactor>
</comment>
<keyword evidence="4" id="KW-0520">NAD</keyword>
<dbReference type="InterPro" id="IPR050071">
    <property type="entry name" value="Dehydroquinate_synthase"/>
</dbReference>
<reference evidence="9 10" key="1">
    <citation type="submission" date="2012-02" db="EMBL/GenBank/DDBJ databases">
        <title>Complete sequence of chromosome of Singulisphaera acidiphila DSM 18658.</title>
        <authorList>
            <consortium name="US DOE Joint Genome Institute (JGI-PGF)"/>
            <person name="Lucas S."/>
            <person name="Copeland A."/>
            <person name="Lapidus A."/>
            <person name="Glavina del Rio T."/>
            <person name="Dalin E."/>
            <person name="Tice H."/>
            <person name="Bruce D."/>
            <person name="Goodwin L."/>
            <person name="Pitluck S."/>
            <person name="Peters L."/>
            <person name="Ovchinnikova G."/>
            <person name="Chertkov O."/>
            <person name="Kyrpides N."/>
            <person name="Mavromatis K."/>
            <person name="Ivanova N."/>
            <person name="Brettin T."/>
            <person name="Detter J.C."/>
            <person name="Han C."/>
            <person name="Larimer F."/>
            <person name="Land M."/>
            <person name="Hauser L."/>
            <person name="Markowitz V."/>
            <person name="Cheng J.-F."/>
            <person name="Hugenholtz P."/>
            <person name="Woyke T."/>
            <person name="Wu D."/>
            <person name="Tindall B."/>
            <person name="Pomrenke H."/>
            <person name="Brambilla E."/>
            <person name="Klenk H.-P."/>
            <person name="Eisen J.A."/>
        </authorList>
    </citation>
    <scope>NUCLEOTIDE SEQUENCE [LARGE SCALE GENOMIC DNA]</scope>
    <source>
        <strain evidence="10">ATCC BAA-1392 / DSM 18658 / VKM B-2454 / MOB10</strain>
    </source>
</reference>
<dbReference type="SUPFAM" id="SSF56796">
    <property type="entry name" value="Dehydroquinate synthase-like"/>
    <property type="match status" value="1"/>
</dbReference>
<keyword evidence="3" id="KW-0479">Metal-binding</keyword>
<dbReference type="InterPro" id="IPR056179">
    <property type="entry name" value="DHQS_C"/>
</dbReference>
<evidence type="ECO:0000256" key="6">
    <source>
        <dbReference type="ARBA" id="ARBA00023285"/>
    </source>
</evidence>
<dbReference type="Pfam" id="PF24621">
    <property type="entry name" value="DHQS_C"/>
    <property type="match status" value="1"/>
</dbReference>
<dbReference type="eggNOG" id="COG0337">
    <property type="taxonomic scope" value="Bacteria"/>
</dbReference>
<name>L0DFX3_SINAD</name>
<organism evidence="9 10">
    <name type="scientific">Singulisphaera acidiphila (strain ATCC BAA-1392 / DSM 18658 / VKM B-2454 / MOB10)</name>
    <dbReference type="NCBI Taxonomy" id="886293"/>
    <lineage>
        <taxon>Bacteria</taxon>
        <taxon>Pseudomonadati</taxon>
        <taxon>Planctomycetota</taxon>
        <taxon>Planctomycetia</taxon>
        <taxon>Isosphaerales</taxon>
        <taxon>Isosphaeraceae</taxon>
        <taxon>Singulisphaera</taxon>
    </lineage>
</organism>
<dbReference type="InterPro" id="IPR030963">
    <property type="entry name" value="DHQ_synth_fam"/>
</dbReference>
<dbReference type="CDD" id="cd08195">
    <property type="entry name" value="DHQS"/>
    <property type="match status" value="1"/>
</dbReference>
<evidence type="ECO:0000259" key="8">
    <source>
        <dbReference type="Pfam" id="PF24621"/>
    </source>
</evidence>
<dbReference type="InterPro" id="IPR030960">
    <property type="entry name" value="DHQS/DOIS_N"/>
</dbReference>
<dbReference type="HOGENOM" id="CLU_001201_0_1_0"/>
<comment type="cofactor">
    <cofactor evidence="1">
        <name>NAD(+)</name>
        <dbReference type="ChEBI" id="CHEBI:57540"/>
    </cofactor>
</comment>
<dbReference type="Pfam" id="PF01761">
    <property type="entry name" value="DHQ_synthase"/>
    <property type="match status" value="1"/>
</dbReference>
<sequence length="363" mass="39147">MLEVVSSSGRYRVDAVDTVAEAIAAALESSSAGGGFVLADATVVSLHPDAFGQVADSSSRLLVIEASEEAKSYAAIEPIIEALIQAGIKRNSTLIVVGGGVLQDIGCFIASVLFRGIAWSLVPSTLLAQCDSCIGSKSSINVGRFKNQLGTFHAPKQVYLVFDLLRTLPHDEIRSGMGEIIKLHLVAGENELARLKTHLAHYAATGEGLDQLVWDALRIKKGFIEQDEFDTGRRNLLNYGHTFGHAYESATQYGIPHGIAVSLGISTATFFSEQLSLAPAGAADAIDELLKPWYQPYERVLHQADRQAVFAAMKLDKKNTGASVTCILTRGPGQMEKVPLDANAQVFELLSKYYERISIPNNL</sequence>
<dbReference type="GO" id="GO:0046872">
    <property type="term" value="F:metal ion binding"/>
    <property type="evidence" value="ECO:0007669"/>
    <property type="project" value="UniProtKB-KW"/>
</dbReference>
<dbReference type="OrthoDB" id="9806583at2"/>
<dbReference type="InterPro" id="IPR030957">
    <property type="entry name" value="Put_AroB"/>
</dbReference>
<keyword evidence="5" id="KW-0456">Lyase</keyword>
<dbReference type="PANTHER" id="PTHR43622">
    <property type="entry name" value="3-DEHYDROQUINATE SYNTHASE"/>
    <property type="match status" value="1"/>
</dbReference>
<keyword evidence="10" id="KW-1185">Reference proteome</keyword>
<evidence type="ECO:0000256" key="5">
    <source>
        <dbReference type="ARBA" id="ARBA00023239"/>
    </source>
</evidence>
<evidence type="ECO:0000256" key="1">
    <source>
        <dbReference type="ARBA" id="ARBA00001911"/>
    </source>
</evidence>
<dbReference type="AlphaFoldDB" id="L0DFX3"/>
<evidence type="ECO:0000256" key="4">
    <source>
        <dbReference type="ARBA" id="ARBA00023027"/>
    </source>
</evidence>
<evidence type="ECO:0000256" key="2">
    <source>
        <dbReference type="ARBA" id="ARBA00001941"/>
    </source>
</evidence>
<dbReference type="PIRSF" id="PIRSF001455">
    <property type="entry name" value="DHQ_synth"/>
    <property type="match status" value="1"/>
</dbReference>
<evidence type="ECO:0000313" key="10">
    <source>
        <dbReference type="Proteomes" id="UP000010798"/>
    </source>
</evidence>